<comment type="caution">
    <text evidence="2">The sequence shown here is derived from an EMBL/GenBank/DDBJ whole genome shotgun (WGS) entry which is preliminary data.</text>
</comment>
<organism evidence="2 3">
    <name type="scientific">Eumeta variegata</name>
    <name type="common">Bagworm moth</name>
    <name type="synonym">Eumeta japonica</name>
    <dbReference type="NCBI Taxonomy" id="151549"/>
    <lineage>
        <taxon>Eukaryota</taxon>
        <taxon>Metazoa</taxon>
        <taxon>Ecdysozoa</taxon>
        <taxon>Arthropoda</taxon>
        <taxon>Hexapoda</taxon>
        <taxon>Insecta</taxon>
        <taxon>Pterygota</taxon>
        <taxon>Neoptera</taxon>
        <taxon>Endopterygota</taxon>
        <taxon>Lepidoptera</taxon>
        <taxon>Glossata</taxon>
        <taxon>Ditrysia</taxon>
        <taxon>Tineoidea</taxon>
        <taxon>Psychidae</taxon>
        <taxon>Oiketicinae</taxon>
        <taxon>Eumeta</taxon>
    </lineage>
</organism>
<dbReference type="AlphaFoldDB" id="A0A4C1XBM1"/>
<accession>A0A4C1XBM1</accession>
<sequence length="112" mass="13121">MTYEEVINGFRKFKRKINYGSLFYNSRQKEAGRSSEIIIHLDLKLTIIDYKKVYKENAETNYEVADEVEKQGNFQGTSDEQQRDRREVRCVTEPRTSTTGMMRGDPNTIAQD</sequence>
<keyword evidence="3" id="KW-1185">Reference proteome</keyword>
<dbReference type="EMBL" id="BGZK01000788">
    <property type="protein sequence ID" value="GBP60490.1"/>
    <property type="molecule type" value="Genomic_DNA"/>
</dbReference>
<feature type="compositionally biased region" description="Basic and acidic residues" evidence="1">
    <location>
        <begin position="80"/>
        <end position="92"/>
    </location>
</feature>
<reference evidence="2 3" key="1">
    <citation type="journal article" date="2019" name="Commun. Biol.">
        <title>The bagworm genome reveals a unique fibroin gene that provides high tensile strength.</title>
        <authorList>
            <person name="Kono N."/>
            <person name="Nakamura H."/>
            <person name="Ohtoshi R."/>
            <person name="Tomita M."/>
            <person name="Numata K."/>
            <person name="Arakawa K."/>
        </authorList>
    </citation>
    <scope>NUCLEOTIDE SEQUENCE [LARGE SCALE GENOMIC DNA]</scope>
</reference>
<name>A0A4C1XBM1_EUMVA</name>
<gene>
    <name evidence="2" type="ORF">EVAR_37526_1</name>
</gene>
<dbReference type="Proteomes" id="UP000299102">
    <property type="component" value="Unassembled WGS sequence"/>
</dbReference>
<proteinExistence type="predicted"/>
<evidence type="ECO:0000313" key="3">
    <source>
        <dbReference type="Proteomes" id="UP000299102"/>
    </source>
</evidence>
<protein>
    <submittedName>
        <fullName evidence="2">Uncharacterized protein</fullName>
    </submittedName>
</protein>
<evidence type="ECO:0000313" key="2">
    <source>
        <dbReference type="EMBL" id="GBP60490.1"/>
    </source>
</evidence>
<feature type="region of interest" description="Disordered" evidence="1">
    <location>
        <begin position="69"/>
        <end position="112"/>
    </location>
</feature>
<evidence type="ECO:0000256" key="1">
    <source>
        <dbReference type="SAM" id="MobiDB-lite"/>
    </source>
</evidence>